<reference evidence="2" key="1">
    <citation type="submission" date="2018-05" db="EMBL/GenBank/DDBJ databases">
        <title>Draft genome of Mucuna pruriens seed.</title>
        <authorList>
            <person name="Nnadi N.E."/>
            <person name="Vos R."/>
            <person name="Hasami M.H."/>
            <person name="Devisetty U.K."/>
            <person name="Aguiy J.C."/>
        </authorList>
    </citation>
    <scope>NUCLEOTIDE SEQUENCE [LARGE SCALE GENOMIC DNA]</scope>
    <source>
        <strain evidence="2">JCA_2017</strain>
    </source>
</reference>
<organism evidence="2 3">
    <name type="scientific">Mucuna pruriens</name>
    <name type="common">Velvet bean</name>
    <name type="synonym">Dolichos pruriens</name>
    <dbReference type="NCBI Taxonomy" id="157652"/>
    <lineage>
        <taxon>Eukaryota</taxon>
        <taxon>Viridiplantae</taxon>
        <taxon>Streptophyta</taxon>
        <taxon>Embryophyta</taxon>
        <taxon>Tracheophyta</taxon>
        <taxon>Spermatophyta</taxon>
        <taxon>Magnoliopsida</taxon>
        <taxon>eudicotyledons</taxon>
        <taxon>Gunneridae</taxon>
        <taxon>Pentapetalae</taxon>
        <taxon>rosids</taxon>
        <taxon>fabids</taxon>
        <taxon>Fabales</taxon>
        <taxon>Fabaceae</taxon>
        <taxon>Papilionoideae</taxon>
        <taxon>50 kb inversion clade</taxon>
        <taxon>NPAAA clade</taxon>
        <taxon>indigoferoid/millettioid clade</taxon>
        <taxon>Phaseoleae</taxon>
        <taxon>Mucuna</taxon>
    </lineage>
</organism>
<proteinExistence type="predicted"/>
<dbReference type="OrthoDB" id="10569871at2759"/>
<dbReference type="AlphaFoldDB" id="A0A371E6G0"/>
<evidence type="ECO:0000256" key="1">
    <source>
        <dbReference type="SAM" id="MobiDB-lite"/>
    </source>
</evidence>
<dbReference type="EMBL" id="QJKJ01016032">
    <property type="protein sequence ID" value="RDX61610.1"/>
    <property type="molecule type" value="Genomic_DNA"/>
</dbReference>
<feature type="non-terminal residue" evidence="2">
    <location>
        <position position="1"/>
    </location>
</feature>
<feature type="region of interest" description="Disordered" evidence="1">
    <location>
        <begin position="1"/>
        <end position="22"/>
    </location>
</feature>
<comment type="caution">
    <text evidence="2">The sequence shown here is derived from an EMBL/GenBank/DDBJ whole genome shotgun (WGS) entry which is preliminary data.</text>
</comment>
<protein>
    <submittedName>
        <fullName evidence="2">Uncharacterized protein</fullName>
    </submittedName>
</protein>
<sequence>METGPNQRCCSKANSSKGGRNTSSMLTRKAGWIYFGDWLLKVRPDLEGDQLLFIASLGQFLAQNILSFAYSQCKIFPAGQEAYMHMQSPEPALIFLSFSVEINIPGSLDVLKCICGVLWLPSPYNASLRYWRSWKIDRIIGLVISVEFYNSGAAIFNSLKSPVLQNLSRSTAGVHTSNKDVGCSSNLLDAHLLEVG</sequence>
<gene>
    <name evidence="2" type="ORF">CR513_60145</name>
</gene>
<keyword evidence="3" id="KW-1185">Reference proteome</keyword>
<accession>A0A371E6G0</accession>
<dbReference type="Proteomes" id="UP000257109">
    <property type="component" value="Unassembled WGS sequence"/>
</dbReference>
<evidence type="ECO:0000313" key="2">
    <source>
        <dbReference type="EMBL" id="RDX61610.1"/>
    </source>
</evidence>
<evidence type="ECO:0000313" key="3">
    <source>
        <dbReference type="Proteomes" id="UP000257109"/>
    </source>
</evidence>
<name>A0A371E6G0_MUCPR</name>